<evidence type="ECO:0000313" key="4">
    <source>
        <dbReference type="Proteomes" id="UP000494165"/>
    </source>
</evidence>
<dbReference type="EMBL" id="CADEPI010000509">
    <property type="protein sequence ID" value="CAB3386765.1"/>
    <property type="molecule type" value="Genomic_DNA"/>
</dbReference>
<sequence length="144" mass="16011">MELNTSTPERELFLPAPAAPAAVSFPSGRRNVVLAGDEEAWEAEEDEHLREGIISGRIKRGTTLLLALLWLTLLLASYQLELALAYCLISAIFFVYMCTRTRPRKPNEPSAYSVFNPNCQAIDGSLTAEQFEREIRGGPASVRR</sequence>
<evidence type="ECO:0000313" key="3">
    <source>
        <dbReference type="EMBL" id="CAB3386765.1"/>
    </source>
</evidence>
<dbReference type="InterPro" id="IPR019387">
    <property type="entry name" value="SAYSvFN_dom"/>
</dbReference>
<dbReference type="OrthoDB" id="71310at2759"/>
<dbReference type="PANTHER" id="PTHR13527">
    <property type="entry name" value="SAYSVFN DOMAIN-CONTAINING PROTEIN 1"/>
    <property type="match status" value="1"/>
</dbReference>
<keyword evidence="4" id="KW-1185">Reference proteome</keyword>
<name>A0A8S1DWB0_9INSE</name>
<proteinExistence type="predicted"/>
<keyword evidence="1" id="KW-0812">Transmembrane</keyword>
<keyword evidence="1" id="KW-1133">Transmembrane helix</keyword>
<keyword evidence="1" id="KW-0472">Membrane</keyword>
<feature type="transmembrane region" description="Helical" evidence="1">
    <location>
        <begin position="82"/>
        <end position="99"/>
    </location>
</feature>
<protein>
    <recommendedName>
        <fullName evidence="2">SAYSvFN domain-containing protein</fullName>
    </recommendedName>
</protein>
<gene>
    <name evidence="3" type="ORF">CLODIP_2_CD00496</name>
</gene>
<comment type="caution">
    <text evidence="3">The sequence shown here is derived from an EMBL/GenBank/DDBJ whole genome shotgun (WGS) entry which is preliminary data.</text>
</comment>
<accession>A0A8S1DWB0</accession>
<evidence type="ECO:0000259" key="2">
    <source>
        <dbReference type="Pfam" id="PF10260"/>
    </source>
</evidence>
<dbReference type="AlphaFoldDB" id="A0A8S1DWB0"/>
<evidence type="ECO:0000256" key="1">
    <source>
        <dbReference type="SAM" id="Phobius"/>
    </source>
</evidence>
<dbReference type="Pfam" id="PF10260">
    <property type="entry name" value="SAYSvFN"/>
    <property type="match status" value="1"/>
</dbReference>
<feature type="domain" description="SAYSvFN" evidence="2">
    <location>
        <begin position="67"/>
        <end position="135"/>
    </location>
</feature>
<dbReference type="InterPro" id="IPR039159">
    <property type="entry name" value="SAYSD1"/>
</dbReference>
<organism evidence="3 4">
    <name type="scientific">Cloeon dipterum</name>
    <dbReference type="NCBI Taxonomy" id="197152"/>
    <lineage>
        <taxon>Eukaryota</taxon>
        <taxon>Metazoa</taxon>
        <taxon>Ecdysozoa</taxon>
        <taxon>Arthropoda</taxon>
        <taxon>Hexapoda</taxon>
        <taxon>Insecta</taxon>
        <taxon>Pterygota</taxon>
        <taxon>Palaeoptera</taxon>
        <taxon>Ephemeroptera</taxon>
        <taxon>Pisciforma</taxon>
        <taxon>Baetidae</taxon>
        <taxon>Cloeon</taxon>
    </lineage>
</organism>
<dbReference type="Proteomes" id="UP000494165">
    <property type="component" value="Unassembled WGS sequence"/>
</dbReference>
<reference evidence="3 4" key="1">
    <citation type="submission" date="2020-04" db="EMBL/GenBank/DDBJ databases">
        <authorList>
            <person name="Alioto T."/>
            <person name="Alioto T."/>
            <person name="Gomez Garrido J."/>
        </authorList>
    </citation>
    <scope>NUCLEOTIDE SEQUENCE [LARGE SCALE GENOMIC DNA]</scope>
</reference>
<dbReference type="PANTHER" id="PTHR13527:SF0">
    <property type="entry name" value="SAYSVFN DOMAIN-CONTAINING PROTEIN 1"/>
    <property type="match status" value="1"/>
</dbReference>